<evidence type="ECO:0000256" key="3">
    <source>
        <dbReference type="ARBA" id="ARBA00022679"/>
    </source>
</evidence>
<feature type="domain" description="RING-type" evidence="12">
    <location>
        <begin position="1866"/>
        <end position="1915"/>
    </location>
</feature>
<dbReference type="EMBL" id="LR824007">
    <property type="protein sequence ID" value="CAH0603008.1"/>
    <property type="molecule type" value="Genomic_DNA"/>
</dbReference>
<dbReference type="OrthoDB" id="9978677at2759"/>
<dbReference type="InterPro" id="IPR013083">
    <property type="entry name" value="Znf_RING/FYVE/PHD"/>
</dbReference>
<dbReference type="PROSITE" id="PS50089">
    <property type="entry name" value="ZF_RING_2"/>
    <property type="match status" value="1"/>
</dbReference>
<dbReference type="InterPro" id="IPR044066">
    <property type="entry name" value="TRIAD_supradom"/>
</dbReference>
<feature type="region of interest" description="Disordered" evidence="10">
    <location>
        <begin position="1589"/>
        <end position="1622"/>
    </location>
</feature>
<dbReference type="InterPro" id="IPR001841">
    <property type="entry name" value="Znf_RING"/>
</dbReference>
<feature type="compositionally biased region" description="Polar residues" evidence="10">
    <location>
        <begin position="667"/>
        <end position="724"/>
    </location>
</feature>
<dbReference type="Gene3D" id="1.20.120.1750">
    <property type="match status" value="1"/>
</dbReference>
<dbReference type="GO" id="GO:0036435">
    <property type="term" value="F:K48-linked polyubiquitin modification-dependent protein binding"/>
    <property type="evidence" value="ECO:0007669"/>
    <property type="project" value="TreeGrafter"/>
</dbReference>
<feature type="domain" description="Ubiquitin-like" evidence="11">
    <location>
        <begin position="1004"/>
        <end position="1059"/>
    </location>
</feature>
<evidence type="ECO:0000256" key="2">
    <source>
        <dbReference type="ARBA" id="ARBA00022553"/>
    </source>
</evidence>
<evidence type="ECO:0000259" key="12">
    <source>
        <dbReference type="PROSITE" id="PS50089"/>
    </source>
</evidence>
<dbReference type="SMART" id="SM00547">
    <property type="entry name" value="ZnF_RBZ"/>
    <property type="match status" value="1"/>
</dbReference>
<name>A0A9P0FYS5_CHRIL</name>
<dbReference type="Pfam" id="PF16678">
    <property type="entry name" value="UBA_HOIP"/>
    <property type="match status" value="1"/>
</dbReference>
<dbReference type="CDD" id="cd20337">
    <property type="entry name" value="BRcat_RBR_HOIP"/>
    <property type="match status" value="1"/>
</dbReference>
<dbReference type="InterPro" id="IPR002867">
    <property type="entry name" value="IBR_dom"/>
</dbReference>
<dbReference type="Pfam" id="PF22191">
    <property type="entry name" value="IBR_1"/>
    <property type="match status" value="1"/>
</dbReference>
<dbReference type="CDD" id="cd20351">
    <property type="entry name" value="Rcat_RBR_HOIP"/>
    <property type="match status" value="1"/>
</dbReference>
<dbReference type="GO" id="GO:0071797">
    <property type="term" value="C:LUBAC complex"/>
    <property type="evidence" value="ECO:0007669"/>
    <property type="project" value="InterPro"/>
</dbReference>
<evidence type="ECO:0000256" key="4">
    <source>
        <dbReference type="ARBA" id="ARBA00022723"/>
    </source>
</evidence>
<feature type="region of interest" description="Disordered" evidence="10">
    <location>
        <begin position="1285"/>
        <end position="1347"/>
    </location>
</feature>
<dbReference type="InterPro" id="IPR041031">
    <property type="entry name" value="RNF31_C"/>
</dbReference>
<dbReference type="SMART" id="SM00647">
    <property type="entry name" value="IBR"/>
    <property type="match status" value="2"/>
</dbReference>
<dbReference type="GO" id="GO:1990450">
    <property type="term" value="F:linear polyubiquitin binding"/>
    <property type="evidence" value="ECO:0007669"/>
    <property type="project" value="TreeGrafter"/>
</dbReference>
<dbReference type="Gene3D" id="1.10.8.10">
    <property type="entry name" value="DNA helicase RuvA subunit, C-terminal domain"/>
    <property type="match status" value="1"/>
</dbReference>
<feature type="compositionally biased region" description="Basic and acidic residues" evidence="10">
    <location>
        <begin position="1"/>
        <end position="10"/>
    </location>
</feature>
<evidence type="ECO:0000259" key="11">
    <source>
        <dbReference type="PROSITE" id="PS50053"/>
    </source>
</evidence>
<feature type="compositionally biased region" description="Basic and acidic residues" evidence="10">
    <location>
        <begin position="602"/>
        <end position="615"/>
    </location>
</feature>
<evidence type="ECO:0000259" key="13">
    <source>
        <dbReference type="PROSITE" id="PS51873"/>
    </source>
</evidence>
<dbReference type="InterPro" id="IPR032065">
    <property type="entry name" value="RNF31-UBA"/>
</dbReference>
<feature type="compositionally biased region" description="Basic residues" evidence="10">
    <location>
        <begin position="416"/>
        <end position="425"/>
    </location>
</feature>
<dbReference type="Gene3D" id="3.30.40.10">
    <property type="entry name" value="Zinc/RING finger domain, C3HC4 (zinc finger)"/>
    <property type="match status" value="1"/>
</dbReference>
<dbReference type="InterPro" id="IPR047540">
    <property type="entry name" value="BRcat_RBR_RNF31-like"/>
</dbReference>
<feature type="compositionally biased region" description="Low complexity" evidence="10">
    <location>
        <begin position="395"/>
        <end position="415"/>
    </location>
</feature>
<dbReference type="SUPFAM" id="SSF57850">
    <property type="entry name" value="RING/U-box"/>
    <property type="match status" value="3"/>
</dbReference>
<comment type="similarity">
    <text evidence="1">Belongs to the RBR family.</text>
</comment>
<dbReference type="InterPro" id="IPR000626">
    <property type="entry name" value="Ubiquitin-like_dom"/>
</dbReference>
<evidence type="ECO:0000256" key="9">
    <source>
        <dbReference type="PROSITE-ProRule" id="PRU00175"/>
    </source>
</evidence>
<keyword evidence="15" id="KW-1185">Reference proteome</keyword>
<keyword evidence="4" id="KW-0479">Metal-binding</keyword>
<dbReference type="PANTHER" id="PTHR16004">
    <property type="entry name" value="RING FINGER PROTEIN 31-RELATED"/>
    <property type="match status" value="1"/>
</dbReference>
<feature type="compositionally biased region" description="Basic and acidic residues" evidence="10">
    <location>
        <begin position="533"/>
        <end position="543"/>
    </location>
</feature>
<dbReference type="GO" id="GO:0061630">
    <property type="term" value="F:ubiquitin protein ligase activity"/>
    <property type="evidence" value="ECO:0007669"/>
    <property type="project" value="TreeGrafter"/>
</dbReference>
<keyword evidence="8" id="KW-0862">Zinc</keyword>
<dbReference type="CDD" id="cd19815">
    <property type="entry name" value="Bbox1_HOIP"/>
    <property type="match status" value="1"/>
</dbReference>
<feature type="region of interest" description="Disordered" evidence="10">
    <location>
        <begin position="118"/>
        <end position="170"/>
    </location>
</feature>
<keyword evidence="2" id="KW-0597">Phosphoprotein</keyword>
<feature type="compositionally biased region" description="Basic and acidic residues" evidence="10">
    <location>
        <begin position="740"/>
        <end position="750"/>
    </location>
</feature>
<feature type="compositionally biased region" description="Basic and acidic residues" evidence="10">
    <location>
        <begin position="1740"/>
        <end position="1756"/>
    </location>
</feature>
<feature type="compositionally biased region" description="Polar residues" evidence="10">
    <location>
        <begin position="1589"/>
        <end position="1621"/>
    </location>
</feature>
<dbReference type="CDD" id="cd16631">
    <property type="entry name" value="mRING-HC-C4C4_RBR_HOIP"/>
    <property type="match status" value="1"/>
</dbReference>
<evidence type="ECO:0000256" key="7">
    <source>
        <dbReference type="ARBA" id="ARBA00022786"/>
    </source>
</evidence>
<dbReference type="GO" id="GO:0070530">
    <property type="term" value="F:K63-linked polyubiquitin modification-dependent protein binding"/>
    <property type="evidence" value="ECO:0007669"/>
    <property type="project" value="TreeGrafter"/>
</dbReference>
<dbReference type="Pfam" id="PF01485">
    <property type="entry name" value="IBR"/>
    <property type="match status" value="1"/>
</dbReference>
<evidence type="ECO:0000256" key="5">
    <source>
        <dbReference type="ARBA" id="ARBA00022737"/>
    </source>
</evidence>
<dbReference type="InterPro" id="IPR047541">
    <property type="entry name" value="RNF31_RBR_mRING-HC-like"/>
</dbReference>
<feature type="compositionally biased region" description="Basic and acidic residues" evidence="10">
    <location>
        <begin position="1316"/>
        <end position="1331"/>
    </location>
</feature>
<gene>
    <name evidence="14" type="ORF">CINC_LOCUS10328</name>
</gene>
<evidence type="ECO:0008006" key="16">
    <source>
        <dbReference type="Google" id="ProtNLM"/>
    </source>
</evidence>
<accession>A0A9P0FYS5</accession>
<organism evidence="14 15">
    <name type="scientific">Chrysodeixis includens</name>
    <name type="common">Soybean looper</name>
    <name type="synonym">Pseudoplusia includens</name>
    <dbReference type="NCBI Taxonomy" id="689277"/>
    <lineage>
        <taxon>Eukaryota</taxon>
        <taxon>Metazoa</taxon>
        <taxon>Ecdysozoa</taxon>
        <taxon>Arthropoda</taxon>
        <taxon>Hexapoda</taxon>
        <taxon>Insecta</taxon>
        <taxon>Pterygota</taxon>
        <taxon>Neoptera</taxon>
        <taxon>Endopterygota</taxon>
        <taxon>Lepidoptera</taxon>
        <taxon>Glossata</taxon>
        <taxon>Ditrysia</taxon>
        <taxon>Noctuoidea</taxon>
        <taxon>Noctuidae</taxon>
        <taxon>Plusiinae</taxon>
        <taxon>Chrysodeixis</taxon>
    </lineage>
</organism>
<dbReference type="InterPro" id="IPR047542">
    <property type="entry name" value="Rcat_RBR_RNF31-like"/>
</dbReference>
<feature type="region of interest" description="Disordered" evidence="10">
    <location>
        <begin position="1"/>
        <end position="42"/>
    </location>
</feature>
<dbReference type="PROSITE" id="PS01358">
    <property type="entry name" value="ZF_RANBP2_1"/>
    <property type="match status" value="1"/>
</dbReference>
<dbReference type="GO" id="GO:0097039">
    <property type="term" value="P:protein linear polyubiquitination"/>
    <property type="evidence" value="ECO:0007669"/>
    <property type="project" value="TreeGrafter"/>
</dbReference>
<dbReference type="InterPro" id="IPR001876">
    <property type="entry name" value="Znf_RanBP2"/>
</dbReference>
<dbReference type="PROSITE" id="PS50053">
    <property type="entry name" value="UBIQUITIN_2"/>
    <property type="match status" value="1"/>
</dbReference>
<evidence type="ECO:0000256" key="8">
    <source>
        <dbReference type="ARBA" id="ARBA00022833"/>
    </source>
</evidence>
<dbReference type="Proteomes" id="UP001154114">
    <property type="component" value="Chromosome 4"/>
</dbReference>
<dbReference type="PANTHER" id="PTHR16004:SF2">
    <property type="entry name" value="E3 UBIQUITIN-PROTEIN LIGASE LUBEL"/>
    <property type="match status" value="1"/>
</dbReference>
<evidence type="ECO:0000313" key="15">
    <source>
        <dbReference type="Proteomes" id="UP001154114"/>
    </source>
</evidence>
<evidence type="ECO:0000313" key="14">
    <source>
        <dbReference type="EMBL" id="CAH0603008.1"/>
    </source>
</evidence>
<keyword evidence="7" id="KW-0833">Ubl conjugation pathway</keyword>
<dbReference type="GO" id="GO:0008270">
    <property type="term" value="F:zinc ion binding"/>
    <property type="evidence" value="ECO:0007669"/>
    <property type="project" value="UniProtKB-KW"/>
</dbReference>
<keyword evidence="5" id="KW-0677">Repeat</keyword>
<proteinExistence type="inferred from homology"/>
<feature type="region of interest" description="Disordered" evidence="10">
    <location>
        <begin position="367"/>
        <end position="474"/>
    </location>
</feature>
<evidence type="ECO:0000256" key="10">
    <source>
        <dbReference type="SAM" id="MobiDB-lite"/>
    </source>
</evidence>
<reference evidence="14" key="1">
    <citation type="submission" date="2021-12" db="EMBL/GenBank/DDBJ databases">
        <authorList>
            <person name="King R."/>
        </authorList>
    </citation>
    <scope>NUCLEOTIDE SEQUENCE</scope>
</reference>
<protein>
    <recommendedName>
        <fullName evidence="16">RBR-type E3 ubiquitin transferase</fullName>
    </recommendedName>
</protein>
<feature type="region of interest" description="Disordered" evidence="10">
    <location>
        <begin position="952"/>
        <end position="994"/>
    </location>
</feature>
<keyword evidence="3" id="KW-0808">Transferase</keyword>
<evidence type="ECO:0000256" key="6">
    <source>
        <dbReference type="ARBA" id="ARBA00022771"/>
    </source>
</evidence>
<dbReference type="PROSITE" id="PS51873">
    <property type="entry name" value="TRIAD"/>
    <property type="match status" value="1"/>
</dbReference>
<feature type="compositionally biased region" description="Acidic residues" evidence="10">
    <location>
        <begin position="1300"/>
        <end position="1310"/>
    </location>
</feature>
<dbReference type="Pfam" id="PF18091">
    <property type="entry name" value="E3_UbLigase_RBR"/>
    <property type="match status" value="1"/>
</dbReference>
<dbReference type="InterPro" id="IPR047543">
    <property type="entry name" value="Bbox1_RNF31-like"/>
</dbReference>
<evidence type="ECO:0000256" key="1">
    <source>
        <dbReference type="ARBA" id="ARBA00008278"/>
    </source>
</evidence>
<feature type="region of interest" description="Disordered" evidence="10">
    <location>
        <begin position="523"/>
        <end position="830"/>
    </location>
</feature>
<feature type="region of interest" description="Disordered" evidence="10">
    <location>
        <begin position="1690"/>
        <end position="1789"/>
    </location>
</feature>
<feature type="domain" description="RING-type" evidence="13">
    <location>
        <begin position="1862"/>
        <end position="2098"/>
    </location>
</feature>
<dbReference type="Gene3D" id="2.30.30.380">
    <property type="entry name" value="Zn-finger domain of Sec23/24"/>
    <property type="match status" value="1"/>
</dbReference>
<feature type="compositionally biased region" description="Acidic residues" evidence="10">
    <location>
        <begin position="1332"/>
        <end position="1343"/>
    </location>
</feature>
<sequence>MLKGRGRDPRGGTSPAPAHLAFRPPALAHAAMRPATPSMQRAAIRPEPDYEVVEFPSEQYVNAKIQPPPPPPPRPPTGHPLEAGASCGLCGGGGARVRCAECGRRALCASCDDMYHRHPKRRHHQRQALSQSQLRDERPPLPPKTAPPVPPPRKHKIGGDRMSASPKPPMMVDQRRATLSSPHHIPAMMGAHGQQGQVAAVPAANHFALSQQHAPQMPLHLQTKLTSTPTPNHLGSMPFLHANAHHAAATAPPIHGQSNTLSHMNAAWSRPRGSLQGFGMHPNMNLPPAENWENAEGMNPAMQSWSRPLRRGASVLELSGGSAAACAGCAHCAPMSWRYGSCASLDHGWPNNAPGWPPTCCPPGHPSHNAQMHPHPHMHQPQTPQPYRRAESRAVSRTGSRAGSRAASPAMSVRSRTSRRTKHRTPSPPPVPSSDADSESESESDHADHAPQPNHNKPQEKREESLGPAAPPPTTTWQCEHCTYVNEPGVRVCAICCRTPITAPKTIAKDVIENVERLRITSKESPSPARVIQEARVEREVRSASKPKKERTSTGCGPSPPREANNIKKPFNRLVTPTREQNTYEENLHGRNDMAVGPSPPRDVRNGKQPKRDMSTEISPPRDSNKTMRVSPFRDSKETAAPTPVKRHSISVGPSPPRENSSDRTPRNNVITPNVQKKSTGTSPPRDVTNQRSSSVATSKTSAGTSPPPQSISTQTYEVPNSTAWERASSVSRSRPRRRFRDDMRRERSQSRHSMSSDTRESDRSVRTAGASSRWEWRERDSSPGGEWGDNYNSRLSRRASHLDLRRARPNPRSSYYGSEAPSPERQSTRAISLEALAGAGARREAERGMELAQLMGEAERLGFSAAEVQAALTQSPAAPLAWLRERWPSLCAGVRAAAARLAPTAAITELEARAALARHRGAMWPAVTECVDRHRRQTDVISVGEEGRLRGHVWGSPAGADDDAAPPRSSSRQSHRLREDSSDEFEAPTPPKFQDDDWMYLPLNVNINDYEREANLIENSISDKKTVNENKEDVAKKLKMLLQEAGIPLVDEKLLLQGLLSGNGVYEPPVNNVIEKNTNHNVIEKTQPIDFIQSENDFIDAYNALTRSSPLPNINKSNHNAGTGNVNKPQVTNTSILEQKVLQENERSDDNVVLNNGILENHKQETPQIQHIRENVVNNEPLKINNEVVKNNNEPLEINHQEDEEINIRQQVEITSKVITSNQNPVLRKESPPKDLVIPTEIQKAIHEQDNPIQTDEKSNNLSTIVDSTQRLIQQMKDEINSDIHSIDGRTMSQSESESGSEESADEQESSFSESEERTDNLTSDEKEITSSEEGEEEEDIEPINNKVAAEQYGSSSEENDTFEEALDHVENQLEDFKHVNIEMLDSIARTLQEEHTFSVKVVDSNVQSVPKPPRKQDYNNNLFVAVNTFEEIYDDLTSQNNNYNNAIHEPVAPQNTVKEIETNNVKLLAKESILISQIKTIVPTKLIVSENIYPKLKAQVEYVEEPQSDSKENEIEITEETNNLPNTLNIPVNQSNQTINTLLPETNTEAVNNSLQITENLIINEVNDSTELVADVVNNNTNVDISQSPSVQIQQESKTPENVSNESTLDTSNVRNSVTNKSNIPKLIKIIPNNKPKSDKNSPKLIVSKVPVRRASIKQHPAPAPPKTHFGNITSGHVKQLQTRLFNNKVTPPKPAPTPPEEPEVKASTSTLNKKKQAPLPPTKHPQEKQISPPKTTPTKEKKQFFRETCRTEDEWTDSDSEDSQVQIIRPTEESTHRPPSPPPPITMRRVSGQIIDLAKVRLPEGSPERQARMLLAEGATETWEQAQLAVELISQGADPPAALLAALECADLTSALAYLYQDCELCASRLPEHEMVSMLRCTHRCCRECAHLYFTVQITERSIADCVCPYCKLPELESLPEDAWLEYFAHLDILLKTLLEIEVHELFQRKLRDRTLARDPNFRWCMECSSGFFVHPKQKRIRCPECRSISCASCRKPWTANHEGLSCEQYTAWLEDNDPERSVTAIQQHLRDNGLECPRCHFKYSLSRGGCMHFTCTQCKYEFCYGCGKPFTMGARCGLSDYCAKLGLHAHHPRNCLFYLRDKEPHELQTLLQMNNVSFEKDAEESSTGRCPVQLQRETPTGLVDGTCGSEAPTNYAGLCKTHYVEYLAGLARGLDPIPIMDVSELVAELRRRALPLPERGPWDSDPIYAGMCAEVQALHAARRRSRGRTGPSK</sequence>
<keyword evidence="6 9" id="KW-0863">Zinc-finger</keyword>
<feature type="compositionally biased region" description="Pro residues" evidence="10">
    <location>
        <begin position="140"/>
        <end position="151"/>
    </location>
</feature>
<dbReference type="InterPro" id="IPR026254">
    <property type="entry name" value="RNF31-like"/>
</dbReference>